<evidence type="ECO:0000259" key="10">
    <source>
        <dbReference type="Pfam" id="PF00712"/>
    </source>
</evidence>
<proteinExistence type="inferred from homology"/>
<dbReference type="GO" id="GO:0005737">
    <property type="term" value="C:cytoplasm"/>
    <property type="evidence" value="ECO:0007669"/>
    <property type="project" value="UniProtKB-SubCell"/>
</dbReference>
<dbReference type="STRING" id="1618563.UU12_C0017G0014"/>
<dbReference type="GO" id="GO:0006271">
    <property type="term" value="P:DNA strand elongation involved in DNA replication"/>
    <property type="evidence" value="ECO:0007669"/>
    <property type="project" value="TreeGrafter"/>
</dbReference>
<dbReference type="PANTHER" id="PTHR30478">
    <property type="entry name" value="DNA POLYMERASE III SUBUNIT BETA"/>
    <property type="match status" value="1"/>
</dbReference>
<keyword evidence="3 9" id="KW-0963">Cytoplasm</keyword>
<feature type="domain" description="DNA polymerase III beta sliding clamp central" evidence="11">
    <location>
        <begin position="129"/>
        <end position="246"/>
    </location>
</feature>
<evidence type="ECO:0000256" key="5">
    <source>
        <dbReference type="ARBA" id="ARBA00022695"/>
    </source>
</evidence>
<dbReference type="GO" id="GO:0008408">
    <property type="term" value="F:3'-5' exonuclease activity"/>
    <property type="evidence" value="ECO:0007669"/>
    <property type="project" value="InterPro"/>
</dbReference>
<protein>
    <recommendedName>
        <fullName evidence="9">Beta sliding clamp</fullName>
    </recommendedName>
</protein>
<comment type="caution">
    <text evidence="13">The sequence shown here is derived from an EMBL/GenBank/DDBJ whole genome shotgun (WGS) entry which is preliminary data.</text>
</comment>
<comment type="similarity">
    <text evidence="2 9">Belongs to the beta sliding clamp family.</text>
</comment>
<dbReference type="PANTHER" id="PTHR30478:SF0">
    <property type="entry name" value="BETA SLIDING CLAMP"/>
    <property type="match status" value="1"/>
</dbReference>
<evidence type="ECO:0000256" key="9">
    <source>
        <dbReference type="PIRNR" id="PIRNR000804"/>
    </source>
</evidence>
<reference evidence="13 14" key="1">
    <citation type="journal article" date="2015" name="Nature">
        <title>rRNA introns, odd ribosomes, and small enigmatic genomes across a large radiation of phyla.</title>
        <authorList>
            <person name="Brown C.T."/>
            <person name="Hug L.A."/>
            <person name="Thomas B.C."/>
            <person name="Sharon I."/>
            <person name="Castelle C.J."/>
            <person name="Singh A."/>
            <person name="Wilkins M.J."/>
            <person name="Williams K.H."/>
            <person name="Banfield J.F."/>
        </authorList>
    </citation>
    <scope>NUCLEOTIDE SEQUENCE [LARGE SCALE GENOMIC DNA]</scope>
</reference>
<evidence type="ECO:0000256" key="3">
    <source>
        <dbReference type="ARBA" id="ARBA00022490"/>
    </source>
</evidence>
<gene>
    <name evidence="13" type="ORF">UU12_C0017G0014</name>
</gene>
<dbReference type="InterPro" id="IPR022635">
    <property type="entry name" value="DNA_polIII_beta_C"/>
</dbReference>
<keyword evidence="6 9" id="KW-0235">DNA replication</keyword>
<comment type="function">
    <text evidence="9">Confers DNA tethering and processivity to DNA polymerases and other proteins. Acts as a clamp, forming a ring around DNA (a reaction catalyzed by the clamp-loading complex) which diffuses in an ATP-independent manner freely and bidirectionally along dsDNA. Initially characterized for its ability to contact the catalytic subunit of DNA polymerase III (Pol III), a complex, multichain enzyme responsible for most of the replicative synthesis in bacteria; Pol III exhibits 3'-5' exonuclease proofreading activity. The beta chain is required for initiation of replication as well as for processivity of DNA replication.</text>
</comment>
<dbReference type="Proteomes" id="UP000034562">
    <property type="component" value="Unassembled WGS sequence"/>
</dbReference>
<dbReference type="GO" id="GO:0003677">
    <property type="term" value="F:DNA binding"/>
    <property type="evidence" value="ECO:0007669"/>
    <property type="project" value="UniProtKB-UniRule"/>
</dbReference>
<dbReference type="GO" id="GO:0009360">
    <property type="term" value="C:DNA polymerase III complex"/>
    <property type="evidence" value="ECO:0007669"/>
    <property type="project" value="InterPro"/>
</dbReference>
<dbReference type="EMBL" id="LBZK01000017">
    <property type="protein sequence ID" value="KKR70763.1"/>
    <property type="molecule type" value="Genomic_DNA"/>
</dbReference>
<dbReference type="GO" id="GO:0003887">
    <property type="term" value="F:DNA-directed DNA polymerase activity"/>
    <property type="evidence" value="ECO:0007669"/>
    <property type="project" value="UniProtKB-UniRule"/>
</dbReference>
<comment type="subcellular location">
    <subcellularLocation>
        <location evidence="1 9">Cytoplasm</location>
    </subcellularLocation>
</comment>
<dbReference type="Gene3D" id="3.70.10.10">
    <property type="match status" value="1"/>
</dbReference>
<sequence>MKFQILQENLGKAVSIASRFTSAKAQLPVLGNILISTQKTKVYFNSTNLEVSVSVQVGSKIETEGEISIPSRVISELVSSLPKETISIESEKEQLKISTSGFSSKILGMNSSDFPKVPTSISKDKSVSLPLKEFLEALSLTTFATSVDETRPVLTGVLFLWDKSGLTMVATDGFRLSRKRMVFDIQKAQKGESAVIIPKLVLSELSRLGSEGDEVLFSLLEKEKQVVFGTDGIVLSSRLLEGEYPDFAKIIPKTSSLKVFLDKEEFARAVKLASVFARDAANMVKIKILKDSIKVSAESGNSGSQETEVEAKVEDPERVARGEWEIAFNYRFLEDFLHSVRGEEVKMEFTTPDKAGVFTDSSDKEYLHLIMPVKIQS</sequence>
<dbReference type="NCBIfam" id="TIGR00663">
    <property type="entry name" value="dnan"/>
    <property type="match status" value="1"/>
</dbReference>
<dbReference type="InterPro" id="IPR022637">
    <property type="entry name" value="DNA_polIII_beta_cen"/>
</dbReference>
<organism evidence="13 14">
    <name type="scientific">Candidatus Woesebacteria bacterium GW2011_GWA2_40_7b</name>
    <dbReference type="NCBI Taxonomy" id="1618563"/>
    <lineage>
        <taxon>Bacteria</taxon>
        <taxon>Candidatus Woeseibacteriota</taxon>
    </lineage>
</organism>
<dbReference type="SUPFAM" id="SSF55979">
    <property type="entry name" value="DNA clamp"/>
    <property type="match status" value="3"/>
</dbReference>
<dbReference type="PIRSF" id="PIRSF000804">
    <property type="entry name" value="DNA_pol_III_b"/>
    <property type="match status" value="1"/>
</dbReference>
<comment type="subunit">
    <text evidence="9">Forms a ring-shaped head-to-tail homodimer around DNA.</text>
</comment>
<evidence type="ECO:0000256" key="4">
    <source>
        <dbReference type="ARBA" id="ARBA00022679"/>
    </source>
</evidence>
<evidence type="ECO:0000256" key="7">
    <source>
        <dbReference type="ARBA" id="ARBA00022932"/>
    </source>
</evidence>
<evidence type="ECO:0000313" key="13">
    <source>
        <dbReference type="EMBL" id="KKR70763.1"/>
    </source>
</evidence>
<dbReference type="Pfam" id="PF02768">
    <property type="entry name" value="DNA_pol3_beta_3"/>
    <property type="match status" value="1"/>
</dbReference>
<feature type="domain" description="DNA polymerase III beta sliding clamp C-terminal" evidence="12">
    <location>
        <begin position="249"/>
        <end position="373"/>
    </location>
</feature>
<dbReference type="Gene3D" id="3.10.150.10">
    <property type="entry name" value="DNA Polymerase III, subunit A, domain 2"/>
    <property type="match status" value="1"/>
</dbReference>
<keyword evidence="4 9" id="KW-0808">Transferase</keyword>
<dbReference type="InterPro" id="IPR046938">
    <property type="entry name" value="DNA_clamp_sf"/>
</dbReference>
<accession>A0A0G0T117</accession>
<evidence type="ECO:0000259" key="11">
    <source>
        <dbReference type="Pfam" id="PF02767"/>
    </source>
</evidence>
<evidence type="ECO:0000313" key="14">
    <source>
        <dbReference type="Proteomes" id="UP000034562"/>
    </source>
</evidence>
<evidence type="ECO:0000256" key="8">
    <source>
        <dbReference type="ARBA" id="ARBA00023125"/>
    </source>
</evidence>
<keyword evidence="5 9" id="KW-0548">Nucleotidyltransferase</keyword>
<dbReference type="InterPro" id="IPR001001">
    <property type="entry name" value="DNA_polIII_beta"/>
</dbReference>
<dbReference type="CDD" id="cd00140">
    <property type="entry name" value="beta_clamp"/>
    <property type="match status" value="1"/>
</dbReference>
<evidence type="ECO:0000259" key="12">
    <source>
        <dbReference type="Pfam" id="PF02768"/>
    </source>
</evidence>
<dbReference type="AlphaFoldDB" id="A0A0G0T117"/>
<dbReference type="SMART" id="SM00480">
    <property type="entry name" value="POL3Bc"/>
    <property type="match status" value="1"/>
</dbReference>
<dbReference type="InterPro" id="IPR022634">
    <property type="entry name" value="DNA_polIII_beta_N"/>
</dbReference>
<dbReference type="Pfam" id="PF02767">
    <property type="entry name" value="DNA_pol3_beta_2"/>
    <property type="match status" value="1"/>
</dbReference>
<evidence type="ECO:0000256" key="1">
    <source>
        <dbReference type="ARBA" id="ARBA00004496"/>
    </source>
</evidence>
<dbReference type="Pfam" id="PF00712">
    <property type="entry name" value="DNA_pol3_beta"/>
    <property type="match status" value="1"/>
</dbReference>
<evidence type="ECO:0000256" key="2">
    <source>
        <dbReference type="ARBA" id="ARBA00010752"/>
    </source>
</evidence>
<feature type="domain" description="DNA polymerase III beta sliding clamp N-terminal" evidence="10">
    <location>
        <begin position="1"/>
        <end position="117"/>
    </location>
</feature>
<evidence type="ECO:0000256" key="6">
    <source>
        <dbReference type="ARBA" id="ARBA00022705"/>
    </source>
</evidence>
<keyword evidence="8" id="KW-0238">DNA-binding</keyword>
<name>A0A0G0T117_9BACT</name>
<keyword evidence="7 9" id="KW-0239">DNA-directed DNA polymerase</keyword>